<gene>
    <name evidence="4" type="ORF">JRO89_XS01G0246800</name>
</gene>
<comment type="caution">
    <text evidence="4">The sequence shown here is derived from an EMBL/GenBank/DDBJ whole genome shotgun (WGS) entry which is preliminary data.</text>
</comment>
<dbReference type="EMBL" id="JAFEMO010000001">
    <property type="protein sequence ID" value="KAH7577407.1"/>
    <property type="molecule type" value="Genomic_DNA"/>
</dbReference>
<keyword evidence="1 2" id="KW-0344">Guanine-nucleotide releasing factor</keyword>
<keyword evidence="5" id="KW-1185">Reference proteome</keyword>
<evidence type="ECO:0000313" key="4">
    <source>
        <dbReference type="EMBL" id="KAH7577407.1"/>
    </source>
</evidence>
<dbReference type="Pfam" id="PF03759">
    <property type="entry name" value="PRONE"/>
    <property type="match status" value="1"/>
</dbReference>
<accession>A0ABQ8IMQ0</accession>
<dbReference type="PANTHER" id="PTHR33101">
    <property type="entry name" value="ROP GUANINE NUCLEOTIDE EXCHANGE FACTOR 1"/>
    <property type="match status" value="1"/>
</dbReference>
<protein>
    <recommendedName>
        <fullName evidence="3">PRONE domain-containing protein</fullName>
    </recommendedName>
</protein>
<evidence type="ECO:0000259" key="3">
    <source>
        <dbReference type="PROSITE" id="PS51334"/>
    </source>
</evidence>
<evidence type="ECO:0000256" key="1">
    <source>
        <dbReference type="ARBA" id="ARBA00022658"/>
    </source>
</evidence>
<sequence>MSPTFSNKCVRNILVSIDDSIAESQLSETPFHILNTSQPAPALFDSSTSLLPTHILQNQLHFTLLLSALPSLTKSRFLGNFHVPLVQFVSLRALASFEMRIMTYNGLESCILNNQSYENESGTSRGDGCVTDSLDDDESSCSSSKDAFGSFSSKWLTVKRDEQGSDEWEISESPQHFYVKEKTPYPIGFSDVETMKEKFAKLLLGEDITGGRIGVTTALALSNAITTLAASVFGELWKLEPLCEERRNKWYREMDWLLSPTNYMVELVPAKQNGANGRTLEIMTPKARADIHMNLPALQKLDSMLIVEVGSRAEGRNKSVRESKRWWLPLPQVPTTGLSDTGRKKLLCQAKVVYQVFKAAKSINENVLLEMPVPAIIRDALPKSGKASLGEELYKVLTAELSSAEEMLNSLNLKSEHSILEAINRLEAAVFAWKERVIDQVNGRSPVRTSWSFVKDPMSELDKTELVLERAETLVQLLKTKYPNLPQTFLDATKIQYGKDIGHSILEAYSRVLGNLAFSILSRMGDILQEDASSNPNSPMAKCCIPGSKTNANSEIPWLGILDQTKRVAGKCSGSDSASYSALEFSYNEAKVSHVNVNATPSRSRVWCMNKEACSGLSPGNSP</sequence>
<dbReference type="InterPro" id="IPR038937">
    <property type="entry name" value="RopGEF"/>
</dbReference>
<dbReference type="PROSITE" id="PS51334">
    <property type="entry name" value="PRONE"/>
    <property type="match status" value="1"/>
</dbReference>
<dbReference type="Gene3D" id="1.20.58.2010">
    <property type="entry name" value="PRONE domain, subdomain 1"/>
    <property type="match status" value="2"/>
</dbReference>
<organism evidence="4 5">
    <name type="scientific">Xanthoceras sorbifolium</name>
    <dbReference type="NCBI Taxonomy" id="99658"/>
    <lineage>
        <taxon>Eukaryota</taxon>
        <taxon>Viridiplantae</taxon>
        <taxon>Streptophyta</taxon>
        <taxon>Embryophyta</taxon>
        <taxon>Tracheophyta</taxon>
        <taxon>Spermatophyta</taxon>
        <taxon>Magnoliopsida</taxon>
        <taxon>eudicotyledons</taxon>
        <taxon>Gunneridae</taxon>
        <taxon>Pentapetalae</taxon>
        <taxon>rosids</taxon>
        <taxon>malvids</taxon>
        <taxon>Sapindales</taxon>
        <taxon>Sapindaceae</taxon>
        <taxon>Xanthoceroideae</taxon>
        <taxon>Xanthoceras</taxon>
    </lineage>
</organism>
<dbReference type="Proteomes" id="UP000827721">
    <property type="component" value="Unassembled WGS sequence"/>
</dbReference>
<feature type="domain" description="PRONE" evidence="3">
    <location>
        <begin position="182"/>
        <end position="541"/>
    </location>
</feature>
<evidence type="ECO:0000313" key="5">
    <source>
        <dbReference type="Proteomes" id="UP000827721"/>
    </source>
</evidence>
<evidence type="ECO:0000256" key="2">
    <source>
        <dbReference type="PROSITE-ProRule" id="PRU00663"/>
    </source>
</evidence>
<name>A0ABQ8IMQ0_9ROSI</name>
<dbReference type="InterPro" id="IPR005512">
    <property type="entry name" value="PRONE_dom"/>
</dbReference>
<dbReference type="PANTHER" id="PTHR33101:SF2">
    <property type="entry name" value="ROP GUANINE NUCLEOTIDE EXCHANGE FACTOR 14"/>
    <property type="match status" value="1"/>
</dbReference>
<reference evidence="4 5" key="1">
    <citation type="submission" date="2021-02" db="EMBL/GenBank/DDBJ databases">
        <title>Plant Genome Project.</title>
        <authorList>
            <person name="Zhang R.-G."/>
        </authorList>
    </citation>
    <scope>NUCLEOTIDE SEQUENCE [LARGE SCALE GENOMIC DNA]</scope>
    <source>
        <tissue evidence="4">Leaves</tissue>
    </source>
</reference>
<proteinExistence type="predicted"/>